<dbReference type="RefSeq" id="XP_064671462.1">
    <property type="nucleotide sequence ID" value="XM_064813568.1"/>
</dbReference>
<proteinExistence type="predicted"/>
<dbReference type="InterPro" id="IPR039279">
    <property type="entry name" value="QRT3-like"/>
</dbReference>
<dbReference type="GO" id="GO:0004650">
    <property type="term" value="F:polygalacturonase activity"/>
    <property type="evidence" value="ECO:0007669"/>
    <property type="project" value="InterPro"/>
</dbReference>
<keyword evidence="1" id="KW-0732">Signal</keyword>
<dbReference type="PANTHER" id="PTHR33928">
    <property type="entry name" value="POLYGALACTURONASE QRT3"/>
    <property type="match status" value="1"/>
</dbReference>
<dbReference type="SUPFAM" id="SSF51126">
    <property type="entry name" value="Pectin lyase-like"/>
    <property type="match status" value="2"/>
</dbReference>
<dbReference type="Gene3D" id="2.160.20.10">
    <property type="entry name" value="Single-stranded right-handed beta-helix, Pectin lyase-like"/>
    <property type="match status" value="2"/>
</dbReference>
<accession>A0AAN6TG74</accession>
<gene>
    <name evidence="3" type="ORF">N656DRAFT_767584</name>
</gene>
<reference evidence="3" key="2">
    <citation type="submission" date="2023-05" db="EMBL/GenBank/DDBJ databases">
        <authorList>
            <consortium name="Lawrence Berkeley National Laboratory"/>
            <person name="Steindorff A."/>
            <person name="Hensen N."/>
            <person name="Bonometti L."/>
            <person name="Westerberg I."/>
            <person name="Brannstrom I.O."/>
            <person name="Guillou S."/>
            <person name="Cros-Aarteil S."/>
            <person name="Calhoun S."/>
            <person name="Haridas S."/>
            <person name="Kuo A."/>
            <person name="Mondo S."/>
            <person name="Pangilinan J."/>
            <person name="Riley R."/>
            <person name="Labutti K."/>
            <person name="Andreopoulos B."/>
            <person name="Lipzen A."/>
            <person name="Chen C."/>
            <person name="Yanf M."/>
            <person name="Daum C."/>
            <person name="Ng V."/>
            <person name="Clum A."/>
            <person name="Ohm R."/>
            <person name="Martin F."/>
            <person name="Silar P."/>
            <person name="Natvig D."/>
            <person name="Lalanne C."/>
            <person name="Gautier V."/>
            <person name="Ament-Velasquez S.L."/>
            <person name="Kruys A."/>
            <person name="Hutchinson M.I."/>
            <person name="Powell A.J."/>
            <person name="Barry K."/>
            <person name="Miller A.N."/>
            <person name="Grigoriev I.V."/>
            <person name="Debuchy R."/>
            <person name="Gladieux P."/>
            <person name="Thoren M.H."/>
            <person name="Johannesson H."/>
        </authorList>
    </citation>
    <scope>NUCLEOTIDE SEQUENCE</scope>
    <source>
        <strain evidence="3">CBS 508.74</strain>
    </source>
</reference>
<feature type="chain" id="PRO_5042814848" evidence="1">
    <location>
        <begin position="17"/>
        <end position="830"/>
    </location>
</feature>
<protein>
    <submittedName>
        <fullName evidence="3">Glycoside hydrolase family 55 protein</fullName>
    </submittedName>
</protein>
<feature type="signal peptide" evidence="1">
    <location>
        <begin position="1"/>
        <end position="16"/>
    </location>
</feature>
<dbReference type="CDD" id="cd23668">
    <property type="entry name" value="GH55_beta13glucanase-like"/>
    <property type="match status" value="1"/>
</dbReference>
<dbReference type="EMBL" id="MU853338">
    <property type="protein sequence ID" value="KAK4113892.1"/>
    <property type="molecule type" value="Genomic_DNA"/>
</dbReference>
<evidence type="ECO:0000256" key="1">
    <source>
        <dbReference type="SAM" id="SignalP"/>
    </source>
</evidence>
<feature type="domain" description="Rhamnogalacturonase A/B/Epimerase-like pectate lyase" evidence="2">
    <location>
        <begin position="65"/>
        <end position="280"/>
    </location>
</feature>
<name>A0AAN6TG74_9PEZI</name>
<dbReference type="InterPro" id="IPR024535">
    <property type="entry name" value="RHGA/B-epi-like_pectate_lyase"/>
</dbReference>
<dbReference type="InterPro" id="IPR012334">
    <property type="entry name" value="Pectin_lyas_fold"/>
</dbReference>
<dbReference type="PANTHER" id="PTHR33928:SF2">
    <property type="entry name" value="PECTATE LYASE SUPERFAMILY PROTEIN DOMAIN-CONTAINING PROTEIN-RELATED"/>
    <property type="match status" value="1"/>
</dbReference>
<dbReference type="InterPro" id="IPR011050">
    <property type="entry name" value="Pectin_lyase_fold/virulence"/>
</dbReference>
<comment type="caution">
    <text evidence="3">The sequence shown here is derived from an EMBL/GenBank/DDBJ whole genome shotgun (WGS) entry which is preliminary data.</text>
</comment>
<sequence length="830" mass="87807">MRAPLFGALLLTFSTAHQLPSNPAVFPRQSCQGPVAGNPTTWWRAQIRHSGTTPNAADSTFQYYRTVVQYGADSTGIEDSADAFNHAIDAWNRAGNTVTTLPAYVYVPPGTYLIKKPIQMLVNTFLIGDPVDPPTLFADPALETNPVINGYDAHQGEGSSTKNFYMAVRNFKIDTSRIASNVRARAMDWSVSQACSLTNVHINMPHSSSHVGITMDHGGSGKIISDCSFTGGAVGIQLNSQQYMLKGLSFDGCRVGISVLRSYITTVQGCSFTNCEIGLDVSGINSTGSVSIVDSSVSRCSAGVNAYVSGDGRGSLVLDGFAVTDAIAVRSTSGAALLQGSVPQGQTWVMGNTGPDGYQSGRVYPIRRPTGLLMDGKYFTAPLPQYANYDISQVVSVKEDREHRVYGDNSHDDGPAVNAILRKNANCKIVFFPQGIYRTSEIIYVPPGSRLVGEVFSVISGVGALFSNPDMPQPVVKVGNPGESGVAQFTDLLFSVADVLPGAIILEVNMAGLRPGDVGLWNCVIRAGGSIDSLVSTQCGGPDPASCKAAFALLYLTRTASAYLEDVWGWVADHGLDPGTAGQNIAVGRGALVQSTSPTWLVGTAFEHCTLYQYSLDGASNVYIGQHQTESPYWQGLGTPRRAPAPWAAPADSPHPYGDPSFNHCATANGNGDTNDGGGGGDDRCYRAWGLHMSGSDNVVIHGSAMWAFFNAMNDNRWGDPQCTLTGGICQTNMAFVETARAIWWFSIGSKSSENLLLDAGDGGNGSVVDAVVFMSQKDNPGGWGAVVAAYMKSTDTGEAESDESAAADLWVSRTALAVMAGGVLYALAL</sequence>
<dbReference type="Pfam" id="PF12708">
    <property type="entry name" value="Pect-lyase_RHGA_epim"/>
    <property type="match status" value="1"/>
</dbReference>
<evidence type="ECO:0000313" key="4">
    <source>
        <dbReference type="Proteomes" id="UP001302812"/>
    </source>
</evidence>
<evidence type="ECO:0000259" key="2">
    <source>
        <dbReference type="Pfam" id="PF12708"/>
    </source>
</evidence>
<dbReference type="GeneID" id="89937693"/>
<keyword evidence="3" id="KW-0378">Hydrolase</keyword>
<dbReference type="FunFam" id="2.160.20.10:FF:000049">
    <property type="entry name" value="Putative exo-beta-1,3-glucanase"/>
    <property type="match status" value="1"/>
</dbReference>
<reference evidence="3" key="1">
    <citation type="journal article" date="2023" name="Mol. Phylogenet. Evol.">
        <title>Genome-scale phylogeny and comparative genomics of the fungal order Sordariales.</title>
        <authorList>
            <person name="Hensen N."/>
            <person name="Bonometti L."/>
            <person name="Westerberg I."/>
            <person name="Brannstrom I.O."/>
            <person name="Guillou S."/>
            <person name="Cros-Aarteil S."/>
            <person name="Calhoun S."/>
            <person name="Haridas S."/>
            <person name="Kuo A."/>
            <person name="Mondo S."/>
            <person name="Pangilinan J."/>
            <person name="Riley R."/>
            <person name="LaButti K."/>
            <person name="Andreopoulos B."/>
            <person name="Lipzen A."/>
            <person name="Chen C."/>
            <person name="Yan M."/>
            <person name="Daum C."/>
            <person name="Ng V."/>
            <person name="Clum A."/>
            <person name="Steindorff A."/>
            <person name="Ohm R.A."/>
            <person name="Martin F."/>
            <person name="Silar P."/>
            <person name="Natvig D.O."/>
            <person name="Lalanne C."/>
            <person name="Gautier V."/>
            <person name="Ament-Velasquez S.L."/>
            <person name="Kruys A."/>
            <person name="Hutchinson M.I."/>
            <person name="Powell A.J."/>
            <person name="Barry K."/>
            <person name="Miller A.N."/>
            <person name="Grigoriev I.V."/>
            <person name="Debuchy R."/>
            <person name="Gladieux P."/>
            <person name="Hiltunen Thoren M."/>
            <person name="Johannesson H."/>
        </authorList>
    </citation>
    <scope>NUCLEOTIDE SEQUENCE</scope>
    <source>
        <strain evidence="3">CBS 508.74</strain>
    </source>
</reference>
<evidence type="ECO:0000313" key="3">
    <source>
        <dbReference type="EMBL" id="KAK4113892.1"/>
    </source>
</evidence>
<organism evidence="3 4">
    <name type="scientific">Canariomyces notabilis</name>
    <dbReference type="NCBI Taxonomy" id="2074819"/>
    <lineage>
        <taxon>Eukaryota</taxon>
        <taxon>Fungi</taxon>
        <taxon>Dikarya</taxon>
        <taxon>Ascomycota</taxon>
        <taxon>Pezizomycotina</taxon>
        <taxon>Sordariomycetes</taxon>
        <taxon>Sordariomycetidae</taxon>
        <taxon>Sordariales</taxon>
        <taxon>Chaetomiaceae</taxon>
        <taxon>Canariomyces</taxon>
    </lineage>
</organism>
<dbReference type="AlphaFoldDB" id="A0AAN6TG74"/>
<keyword evidence="4" id="KW-1185">Reference proteome</keyword>
<dbReference type="Proteomes" id="UP001302812">
    <property type="component" value="Unassembled WGS sequence"/>
</dbReference>